<comment type="caution">
    <text evidence="9">The sequence shown here is derived from an EMBL/GenBank/DDBJ whole genome shotgun (WGS) entry which is preliminary data.</text>
</comment>
<keyword evidence="4" id="KW-0496">Mitochondrion</keyword>
<evidence type="ECO:0000313" key="9">
    <source>
        <dbReference type="EMBL" id="PVU95466.1"/>
    </source>
</evidence>
<dbReference type="EMBL" id="MBFR01000056">
    <property type="protein sequence ID" value="PVU95466.1"/>
    <property type="molecule type" value="Genomic_DNA"/>
</dbReference>
<accession>A0A2T9YT41</accession>
<dbReference type="PANTHER" id="PTHR21183:SF18">
    <property type="entry name" value="LARGE RIBOSOMAL SUBUNIT PROTEIN UL29M"/>
    <property type="match status" value="1"/>
</dbReference>
<feature type="region of interest" description="Disordered" evidence="8">
    <location>
        <begin position="161"/>
        <end position="180"/>
    </location>
</feature>
<evidence type="ECO:0000256" key="8">
    <source>
        <dbReference type="SAM" id="MobiDB-lite"/>
    </source>
</evidence>
<keyword evidence="3" id="KW-0689">Ribosomal protein</keyword>
<dbReference type="InterPro" id="IPR010729">
    <property type="entry name" value="Ribosomal_uL29_mit"/>
</dbReference>
<dbReference type="GO" id="GO:0005762">
    <property type="term" value="C:mitochondrial large ribosomal subunit"/>
    <property type="evidence" value="ECO:0007669"/>
    <property type="project" value="TreeGrafter"/>
</dbReference>
<dbReference type="InterPro" id="IPR036049">
    <property type="entry name" value="Ribosomal_uL29_sf"/>
</dbReference>
<dbReference type="GO" id="GO:0032543">
    <property type="term" value="P:mitochondrial translation"/>
    <property type="evidence" value="ECO:0007669"/>
    <property type="project" value="TreeGrafter"/>
</dbReference>
<evidence type="ECO:0000256" key="1">
    <source>
        <dbReference type="ARBA" id="ARBA00004173"/>
    </source>
</evidence>
<dbReference type="SUPFAM" id="SSF46561">
    <property type="entry name" value="Ribosomal protein L29 (L29p)"/>
    <property type="match status" value="1"/>
</dbReference>
<sequence>MLNLFKNSFKGISIRKQTKPAFQARGIEEFFENGQALPTKQIPTGHAWRANHLRKKSWEDLQKLWFVLLKERNLLATQKAEARRNKIPAHFFSNEDRIGKCKQSMARIKFVLNERRLAYANYVKLEREKNKNMLLEEKKDKRIRDQKQHALGVNDTITLKNDLNTEKSPTQTIADPVKRE</sequence>
<evidence type="ECO:0000313" key="10">
    <source>
        <dbReference type="Proteomes" id="UP000245383"/>
    </source>
</evidence>
<keyword evidence="10" id="KW-1185">Reference proteome</keyword>
<organism evidence="9 10">
    <name type="scientific">Smittium simulii</name>
    <dbReference type="NCBI Taxonomy" id="133385"/>
    <lineage>
        <taxon>Eukaryota</taxon>
        <taxon>Fungi</taxon>
        <taxon>Fungi incertae sedis</taxon>
        <taxon>Zoopagomycota</taxon>
        <taxon>Kickxellomycotina</taxon>
        <taxon>Harpellomycetes</taxon>
        <taxon>Harpellales</taxon>
        <taxon>Legeriomycetaceae</taxon>
        <taxon>Smittium</taxon>
    </lineage>
</organism>
<comment type="subcellular location">
    <subcellularLocation>
        <location evidence="1">Mitochondrion</location>
    </subcellularLocation>
</comment>
<dbReference type="InterPro" id="IPR038340">
    <property type="entry name" value="MRP-L47_sf"/>
</dbReference>
<dbReference type="PANTHER" id="PTHR21183">
    <property type="entry name" value="RIBOSOMAL PROTEIN L47, MITOCHONDRIAL-RELATED"/>
    <property type="match status" value="1"/>
</dbReference>
<dbReference type="AlphaFoldDB" id="A0A2T9YT41"/>
<evidence type="ECO:0000256" key="3">
    <source>
        <dbReference type="ARBA" id="ARBA00022980"/>
    </source>
</evidence>
<keyword evidence="5" id="KW-0687">Ribonucleoprotein</keyword>
<evidence type="ECO:0000256" key="4">
    <source>
        <dbReference type="ARBA" id="ARBA00023128"/>
    </source>
</evidence>
<feature type="compositionally biased region" description="Polar residues" evidence="8">
    <location>
        <begin position="161"/>
        <end position="173"/>
    </location>
</feature>
<dbReference type="STRING" id="133385.A0A2T9YT41"/>
<gene>
    <name evidence="9" type="ORF">BB561_001807</name>
</gene>
<comment type="similarity">
    <text evidence="2">Belongs to the universal ribosomal protein uL29 family.</text>
</comment>
<dbReference type="Pfam" id="PF06984">
    <property type="entry name" value="MRP-L47"/>
    <property type="match status" value="1"/>
</dbReference>
<dbReference type="OrthoDB" id="270763at2759"/>
<reference evidence="9 10" key="1">
    <citation type="journal article" date="2018" name="MBio">
        <title>Comparative Genomics Reveals the Core Gene Toolbox for the Fungus-Insect Symbiosis.</title>
        <authorList>
            <person name="Wang Y."/>
            <person name="Stata M."/>
            <person name="Wang W."/>
            <person name="Stajich J.E."/>
            <person name="White M.M."/>
            <person name="Moncalvo J.M."/>
        </authorList>
    </citation>
    <scope>NUCLEOTIDE SEQUENCE [LARGE SCALE GENOMIC DNA]</scope>
    <source>
        <strain evidence="9 10">SWE-8-4</strain>
    </source>
</reference>
<evidence type="ECO:0000256" key="7">
    <source>
        <dbReference type="ARBA" id="ARBA00035399"/>
    </source>
</evidence>
<dbReference type="Proteomes" id="UP000245383">
    <property type="component" value="Unassembled WGS sequence"/>
</dbReference>
<name>A0A2T9YT41_9FUNG</name>
<protein>
    <recommendedName>
        <fullName evidence="6">Large ribosomal subunit protein uL29m</fullName>
    </recommendedName>
    <alternativeName>
        <fullName evidence="7">54S ribosomal protein L4, mitochondrial</fullName>
    </alternativeName>
</protein>
<proteinExistence type="inferred from homology"/>
<evidence type="ECO:0000256" key="5">
    <source>
        <dbReference type="ARBA" id="ARBA00023274"/>
    </source>
</evidence>
<dbReference type="Gene3D" id="6.10.330.20">
    <property type="match status" value="1"/>
</dbReference>
<evidence type="ECO:0000256" key="2">
    <source>
        <dbReference type="ARBA" id="ARBA00009254"/>
    </source>
</evidence>
<evidence type="ECO:0000256" key="6">
    <source>
        <dbReference type="ARBA" id="ARBA00035289"/>
    </source>
</evidence>
<dbReference type="GO" id="GO:0003735">
    <property type="term" value="F:structural constituent of ribosome"/>
    <property type="evidence" value="ECO:0007669"/>
    <property type="project" value="InterPro"/>
</dbReference>